<dbReference type="GO" id="GO:0005762">
    <property type="term" value="C:mitochondrial large ribosomal subunit"/>
    <property type="evidence" value="ECO:0007669"/>
    <property type="project" value="TreeGrafter"/>
</dbReference>
<dbReference type="GO" id="GO:0003735">
    <property type="term" value="F:structural constituent of ribosome"/>
    <property type="evidence" value="ECO:0007669"/>
    <property type="project" value="InterPro"/>
</dbReference>
<gene>
    <name evidence="3" type="ORF">PDEL0327_LOCUS526</name>
</gene>
<feature type="domain" description="Large ribosomal subunit protein mL46 N-terminal" evidence="2">
    <location>
        <begin position="142"/>
        <end position="186"/>
    </location>
</feature>
<dbReference type="InterPro" id="IPR021757">
    <property type="entry name" value="Ribosomal_mL46_N"/>
</dbReference>
<organism evidence="3">
    <name type="scientific">Pseudo-nitzschia delicatissima</name>
    <dbReference type="NCBI Taxonomy" id="44447"/>
    <lineage>
        <taxon>Eukaryota</taxon>
        <taxon>Sar</taxon>
        <taxon>Stramenopiles</taxon>
        <taxon>Ochrophyta</taxon>
        <taxon>Bacillariophyta</taxon>
        <taxon>Bacillariophyceae</taxon>
        <taxon>Bacillariophycidae</taxon>
        <taxon>Bacillariales</taxon>
        <taxon>Bacillariaceae</taxon>
        <taxon>Pseudo-nitzschia</taxon>
    </lineage>
</organism>
<feature type="region of interest" description="Disordered" evidence="1">
    <location>
        <begin position="49"/>
        <end position="79"/>
    </location>
</feature>
<reference evidence="3" key="1">
    <citation type="submission" date="2021-01" db="EMBL/GenBank/DDBJ databases">
        <authorList>
            <person name="Corre E."/>
            <person name="Pelletier E."/>
            <person name="Niang G."/>
            <person name="Scheremetjew M."/>
            <person name="Finn R."/>
            <person name="Kale V."/>
            <person name="Holt S."/>
            <person name="Cochrane G."/>
            <person name="Meng A."/>
            <person name="Brown T."/>
            <person name="Cohen L."/>
        </authorList>
    </citation>
    <scope>NUCLEOTIDE SEQUENCE</scope>
    <source>
        <strain evidence="3">B596</strain>
    </source>
</reference>
<accession>A0A7S0TBB6</accession>
<dbReference type="Pfam" id="PF11788">
    <property type="entry name" value="MRP-L46"/>
    <property type="match status" value="1"/>
</dbReference>
<dbReference type="EMBL" id="HBFG01000691">
    <property type="protein sequence ID" value="CAD8729021.1"/>
    <property type="molecule type" value="Transcribed_RNA"/>
</dbReference>
<evidence type="ECO:0000313" key="3">
    <source>
        <dbReference type="EMBL" id="CAD8729021.1"/>
    </source>
</evidence>
<sequence length="365" mass="41515">MITTTIASSARRVGQQLSSVVKKQSQHQSSSIVQCRSFVSIDISSHVIPNQSERKSNRGFATKKKSGGDDSSAPSYFERKAAVKQTRVDSYKHKLERATRIKSRRDHAPKDVKKDEFRSWWDGRVAYEQQMNRKARQAGMDWTLKVATIVERLPVVMPDKDSFEREFEELQAYLKAHSGKEYPKEFIGIAKENRPEAYTDEELIALLPENFKPAPRETKADEEGIVTTLDRKLKDRVYLMIDGSFPTTEVKVSTSDDDKYGTDCETLLEAAVRGVDESTSRGKKKGPLDLYCPSQAPIGVQLDVYDEAQQKSTGSYGTKTFFVKVQYDDGMLKGDDIAWLDRSEIVERFQADAKDDEAKFFRYLL</sequence>
<dbReference type="Gene3D" id="3.90.79.10">
    <property type="entry name" value="Nucleoside Triphosphate Pyrophosphohydrolase"/>
    <property type="match status" value="1"/>
</dbReference>
<protein>
    <recommendedName>
        <fullName evidence="2">Large ribosomal subunit protein mL46 N-terminal domain-containing protein</fullName>
    </recommendedName>
</protein>
<evidence type="ECO:0000259" key="2">
    <source>
        <dbReference type="Pfam" id="PF11788"/>
    </source>
</evidence>
<dbReference type="PANTHER" id="PTHR13124:SF12">
    <property type="entry name" value="LARGE RIBOSOMAL SUBUNIT PROTEIN ML46"/>
    <property type="match status" value="1"/>
</dbReference>
<name>A0A7S0TBB6_9STRA</name>
<dbReference type="PANTHER" id="PTHR13124">
    <property type="entry name" value="39S RIBOSOMAL PROTEIN L46, MITOCHONDRIAL PRECURSOR-RELATED"/>
    <property type="match status" value="1"/>
</dbReference>
<proteinExistence type="predicted"/>
<dbReference type="InterPro" id="IPR040008">
    <property type="entry name" value="Ribosomal_mL46"/>
</dbReference>
<evidence type="ECO:0000256" key="1">
    <source>
        <dbReference type="SAM" id="MobiDB-lite"/>
    </source>
</evidence>
<dbReference type="AlphaFoldDB" id="A0A7S0TBB6"/>